<evidence type="ECO:0000259" key="9">
    <source>
        <dbReference type="Pfam" id="PF14416"/>
    </source>
</evidence>
<dbReference type="Pfam" id="PF13839">
    <property type="entry name" value="PC-Esterase"/>
    <property type="match status" value="1"/>
</dbReference>
<dbReference type="EMBL" id="JAAIUW010000002">
    <property type="protein sequence ID" value="KAF7843058.1"/>
    <property type="molecule type" value="Genomic_DNA"/>
</dbReference>
<dbReference type="Pfam" id="PF14416">
    <property type="entry name" value="PMR5N"/>
    <property type="match status" value="1"/>
</dbReference>
<dbReference type="OrthoDB" id="1713585at2759"/>
<dbReference type="PANTHER" id="PTHR32285">
    <property type="entry name" value="PROTEIN TRICHOME BIREFRINGENCE-LIKE 9-RELATED"/>
    <property type="match status" value="1"/>
</dbReference>
<dbReference type="InterPro" id="IPR026057">
    <property type="entry name" value="TBL_C"/>
</dbReference>
<comment type="caution">
    <text evidence="10">The sequence shown here is derived from an EMBL/GenBank/DDBJ whole genome shotgun (WGS) entry which is preliminary data.</text>
</comment>
<dbReference type="Proteomes" id="UP000634136">
    <property type="component" value="Unassembled WGS sequence"/>
</dbReference>
<proteinExistence type="inferred from homology"/>
<comment type="similarity">
    <text evidence="2">Belongs to the PC-esterase family. TBL subfamily.</text>
</comment>
<dbReference type="InterPro" id="IPR029962">
    <property type="entry name" value="TBL"/>
</dbReference>
<evidence type="ECO:0000313" key="10">
    <source>
        <dbReference type="EMBL" id="KAF7843058.1"/>
    </source>
</evidence>
<keyword evidence="3" id="KW-0812">Transmembrane</keyword>
<evidence type="ECO:0000256" key="3">
    <source>
        <dbReference type="ARBA" id="ARBA00022692"/>
    </source>
</evidence>
<evidence type="ECO:0000256" key="7">
    <source>
        <dbReference type="SAM" id="SignalP"/>
    </source>
</evidence>
<gene>
    <name evidence="10" type="ORF">G2W53_005356</name>
</gene>
<organism evidence="10 11">
    <name type="scientific">Senna tora</name>
    <dbReference type="NCBI Taxonomy" id="362788"/>
    <lineage>
        <taxon>Eukaryota</taxon>
        <taxon>Viridiplantae</taxon>
        <taxon>Streptophyta</taxon>
        <taxon>Embryophyta</taxon>
        <taxon>Tracheophyta</taxon>
        <taxon>Spermatophyta</taxon>
        <taxon>Magnoliopsida</taxon>
        <taxon>eudicotyledons</taxon>
        <taxon>Gunneridae</taxon>
        <taxon>Pentapetalae</taxon>
        <taxon>rosids</taxon>
        <taxon>fabids</taxon>
        <taxon>Fabales</taxon>
        <taxon>Fabaceae</taxon>
        <taxon>Caesalpinioideae</taxon>
        <taxon>Cassia clade</taxon>
        <taxon>Senna</taxon>
    </lineage>
</organism>
<feature type="signal peptide" evidence="7">
    <location>
        <begin position="1"/>
        <end position="29"/>
    </location>
</feature>
<accession>A0A834XGZ0</accession>
<evidence type="ECO:0000256" key="2">
    <source>
        <dbReference type="ARBA" id="ARBA00007727"/>
    </source>
</evidence>
<evidence type="ECO:0000256" key="1">
    <source>
        <dbReference type="ARBA" id="ARBA00004167"/>
    </source>
</evidence>
<keyword evidence="11" id="KW-1185">Reference proteome</keyword>
<feature type="chain" id="PRO_5032571790" evidence="7">
    <location>
        <begin position="30"/>
        <end position="402"/>
    </location>
</feature>
<evidence type="ECO:0000256" key="6">
    <source>
        <dbReference type="ARBA" id="ARBA00023136"/>
    </source>
</evidence>
<dbReference type="InterPro" id="IPR025846">
    <property type="entry name" value="TBL_N"/>
</dbReference>
<dbReference type="GO" id="GO:0005794">
    <property type="term" value="C:Golgi apparatus"/>
    <property type="evidence" value="ECO:0007669"/>
    <property type="project" value="TreeGrafter"/>
</dbReference>
<keyword evidence="7" id="KW-0732">Signal</keyword>
<dbReference type="AlphaFoldDB" id="A0A834XGZ0"/>
<keyword evidence="6" id="KW-0472">Membrane</keyword>
<keyword evidence="5" id="KW-1133">Transmembrane helix</keyword>
<evidence type="ECO:0000256" key="5">
    <source>
        <dbReference type="ARBA" id="ARBA00022989"/>
    </source>
</evidence>
<sequence>MSSKPLSPLFPCLILLTLLSLYFFSSILSPHNPSSSTSPSIALSASPPCDLFRGQWIFDPNHYPFYDETCPFHRNAWNCLRNKRENMSSITSWKWVPGSCDLQRIDPIRFLASMRNKNIGFVGDSLNENFLVSFLCILRVADKGAKKWKKKGAWRGAYFPNYNVTVAYHRAVLLSKYEWQPKQSKTGDQEGLKGIYRVDVDVPADDWAKISDFYDVLVFNTGHWWNHDKFPKETPLVFYQAGQPIDPPPGMLDGLKVVLGNMISYIENEVPPKTLKFWRLQSPRHFYGGDWNQNGSCLFNQPLEKNELNSWFDPRNNGVNKEARQLNLVIEEAIRGRNIQLLDLTHLSEFRADAHPAIWLGRQDAVSIWGQDCMHWCLPGVPDTWVDILSALIHNTLGRTDG</sequence>
<name>A0A834XGZ0_9FABA</name>
<dbReference type="GO" id="GO:0016413">
    <property type="term" value="F:O-acetyltransferase activity"/>
    <property type="evidence" value="ECO:0007669"/>
    <property type="project" value="InterPro"/>
</dbReference>
<reference evidence="10" key="1">
    <citation type="submission" date="2020-09" db="EMBL/GenBank/DDBJ databases">
        <title>Genome-Enabled Discovery of Anthraquinone Biosynthesis in Senna tora.</title>
        <authorList>
            <person name="Kang S.-H."/>
            <person name="Pandey R.P."/>
            <person name="Lee C.-M."/>
            <person name="Sim J.-S."/>
            <person name="Jeong J.-T."/>
            <person name="Choi B.-S."/>
            <person name="Jung M."/>
            <person name="Ginzburg D."/>
            <person name="Zhao K."/>
            <person name="Won S.Y."/>
            <person name="Oh T.-J."/>
            <person name="Yu Y."/>
            <person name="Kim N.-H."/>
            <person name="Lee O.R."/>
            <person name="Lee T.-H."/>
            <person name="Bashyal P."/>
            <person name="Kim T.-S."/>
            <person name="Lee W.-H."/>
            <person name="Kawkins C."/>
            <person name="Kim C.-K."/>
            <person name="Kim J.S."/>
            <person name="Ahn B.O."/>
            <person name="Rhee S.Y."/>
            <person name="Sohng J.K."/>
        </authorList>
    </citation>
    <scope>NUCLEOTIDE SEQUENCE</scope>
    <source>
        <tissue evidence="10">Leaf</tissue>
    </source>
</reference>
<feature type="domain" description="Trichome birefringence-like N-terminal" evidence="9">
    <location>
        <begin position="48"/>
        <end position="101"/>
    </location>
</feature>
<evidence type="ECO:0000256" key="4">
    <source>
        <dbReference type="ARBA" id="ARBA00022968"/>
    </source>
</evidence>
<evidence type="ECO:0000259" key="8">
    <source>
        <dbReference type="Pfam" id="PF13839"/>
    </source>
</evidence>
<feature type="domain" description="Trichome birefringence-like C-terminal" evidence="8">
    <location>
        <begin position="102"/>
        <end position="391"/>
    </location>
</feature>
<keyword evidence="4" id="KW-0735">Signal-anchor</keyword>
<protein>
    <submittedName>
        <fullName evidence="10">Protein trichome birefringence-like 12 isoform X1</fullName>
    </submittedName>
</protein>
<dbReference type="GO" id="GO:0016020">
    <property type="term" value="C:membrane"/>
    <property type="evidence" value="ECO:0007669"/>
    <property type="project" value="UniProtKB-SubCell"/>
</dbReference>
<dbReference type="PANTHER" id="PTHR32285:SF23">
    <property type="entry name" value="PROTEIN TRICHOME BIREFRINGENCE-LIKE 12"/>
    <property type="match status" value="1"/>
</dbReference>
<evidence type="ECO:0000313" key="11">
    <source>
        <dbReference type="Proteomes" id="UP000634136"/>
    </source>
</evidence>
<comment type="subcellular location">
    <subcellularLocation>
        <location evidence="1">Membrane</location>
        <topology evidence="1">Single-pass membrane protein</topology>
    </subcellularLocation>
</comment>